<dbReference type="GeneID" id="20810144"/>
<sequence>LFEDELGDTLSPGAALDRLCSQETPDFSAQHHIQLALWGLFAMISAPSIYSDPVKMAHATQTSLLVSLECSKLLLWSDDTLAEWVNSELGKIMVSSATMRPFSAAFQTFTSTNICSSP</sequence>
<dbReference type="EMBL" id="KI913131">
    <property type="protein sequence ID" value="ETV77901.1"/>
    <property type="molecule type" value="Genomic_DNA"/>
</dbReference>
<evidence type="ECO:0000313" key="1">
    <source>
        <dbReference type="EMBL" id="ETV77901.1"/>
    </source>
</evidence>
<accession>W4GF48</accession>
<name>W4GF48_APHAT</name>
<reference evidence="1" key="1">
    <citation type="submission" date="2013-12" db="EMBL/GenBank/DDBJ databases">
        <title>The Genome Sequence of Aphanomyces astaci APO3.</title>
        <authorList>
            <consortium name="The Broad Institute Genomics Platform"/>
            <person name="Russ C."/>
            <person name="Tyler B."/>
            <person name="van West P."/>
            <person name="Dieguez-Uribeondo J."/>
            <person name="Young S.K."/>
            <person name="Zeng Q."/>
            <person name="Gargeya S."/>
            <person name="Fitzgerald M."/>
            <person name="Abouelleil A."/>
            <person name="Alvarado L."/>
            <person name="Chapman S.B."/>
            <person name="Gainer-Dewar J."/>
            <person name="Goldberg J."/>
            <person name="Griggs A."/>
            <person name="Gujja S."/>
            <person name="Hansen M."/>
            <person name="Howarth C."/>
            <person name="Imamovic A."/>
            <person name="Ireland A."/>
            <person name="Larimer J."/>
            <person name="McCowan C."/>
            <person name="Murphy C."/>
            <person name="Pearson M."/>
            <person name="Poon T.W."/>
            <person name="Priest M."/>
            <person name="Roberts A."/>
            <person name="Saif S."/>
            <person name="Shea T."/>
            <person name="Sykes S."/>
            <person name="Wortman J."/>
            <person name="Nusbaum C."/>
            <person name="Birren B."/>
        </authorList>
    </citation>
    <scope>NUCLEOTIDE SEQUENCE [LARGE SCALE GENOMIC DNA]</scope>
    <source>
        <strain evidence="1">APO3</strain>
    </source>
</reference>
<organism evidence="1">
    <name type="scientific">Aphanomyces astaci</name>
    <name type="common">Crayfish plague agent</name>
    <dbReference type="NCBI Taxonomy" id="112090"/>
    <lineage>
        <taxon>Eukaryota</taxon>
        <taxon>Sar</taxon>
        <taxon>Stramenopiles</taxon>
        <taxon>Oomycota</taxon>
        <taxon>Saprolegniomycetes</taxon>
        <taxon>Saprolegniales</taxon>
        <taxon>Verrucalvaceae</taxon>
        <taxon>Aphanomyces</taxon>
    </lineage>
</organism>
<dbReference type="VEuPathDB" id="FungiDB:H257_08148"/>
<dbReference type="RefSeq" id="XP_009832238.1">
    <property type="nucleotide sequence ID" value="XM_009833936.1"/>
</dbReference>
<dbReference type="AlphaFoldDB" id="W4GF48"/>
<proteinExistence type="predicted"/>
<feature type="non-terminal residue" evidence="1">
    <location>
        <position position="1"/>
    </location>
</feature>
<gene>
    <name evidence="1" type="ORF">H257_08148</name>
</gene>
<protein>
    <submittedName>
        <fullName evidence="1">Uncharacterized protein</fullName>
    </submittedName>
</protein>